<gene>
    <name evidence="4" type="ORF">HK439_09845</name>
</gene>
<dbReference type="EMBL" id="JABFCZ010000009">
    <property type="protein sequence ID" value="MBD1546565.1"/>
    <property type="molecule type" value="Genomic_DNA"/>
</dbReference>
<dbReference type="InterPro" id="IPR009057">
    <property type="entry name" value="Homeodomain-like_sf"/>
</dbReference>
<dbReference type="GO" id="GO:0003700">
    <property type="term" value="F:DNA-binding transcription factor activity"/>
    <property type="evidence" value="ECO:0007669"/>
    <property type="project" value="TreeGrafter"/>
</dbReference>
<evidence type="ECO:0000256" key="1">
    <source>
        <dbReference type="ARBA" id="ARBA00023125"/>
    </source>
</evidence>
<dbReference type="InterPro" id="IPR001647">
    <property type="entry name" value="HTH_TetR"/>
</dbReference>
<evidence type="ECO:0000313" key="4">
    <source>
        <dbReference type="EMBL" id="MBD1546565.1"/>
    </source>
</evidence>
<dbReference type="Pfam" id="PF00440">
    <property type="entry name" value="TetR_N"/>
    <property type="match status" value="1"/>
</dbReference>
<dbReference type="PROSITE" id="PS50977">
    <property type="entry name" value="HTH_TETR_2"/>
    <property type="match status" value="1"/>
</dbReference>
<dbReference type="PROSITE" id="PS01081">
    <property type="entry name" value="HTH_TETR_1"/>
    <property type="match status" value="1"/>
</dbReference>
<feature type="domain" description="HTH tetR-type" evidence="3">
    <location>
        <begin position="17"/>
        <end position="77"/>
    </location>
</feature>
<name>A0A926S5V3_9HYPH</name>
<dbReference type="InterPro" id="IPR050109">
    <property type="entry name" value="HTH-type_TetR-like_transc_reg"/>
</dbReference>
<dbReference type="SUPFAM" id="SSF46689">
    <property type="entry name" value="Homeodomain-like"/>
    <property type="match status" value="1"/>
</dbReference>
<dbReference type="PANTHER" id="PTHR30055">
    <property type="entry name" value="HTH-TYPE TRANSCRIPTIONAL REGULATOR RUTR"/>
    <property type="match status" value="1"/>
</dbReference>
<dbReference type="RefSeq" id="WP_190291228.1">
    <property type="nucleotide sequence ID" value="NZ_JABFCZ010000009.1"/>
</dbReference>
<evidence type="ECO:0000313" key="5">
    <source>
        <dbReference type="Proteomes" id="UP000598467"/>
    </source>
</evidence>
<dbReference type="Gene3D" id="1.10.357.10">
    <property type="entry name" value="Tetracycline Repressor, domain 2"/>
    <property type="match status" value="1"/>
</dbReference>
<dbReference type="PANTHER" id="PTHR30055:SF223">
    <property type="entry name" value="HTH-TYPE TRANSCRIPTIONAL REGULATOR UIDR"/>
    <property type="match status" value="1"/>
</dbReference>
<accession>A0A926S5V3</accession>
<comment type="caution">
    <text evidence="4">The sequence shown here is derived from an EMBL/GenBank/DDBJ whole genome shotgun (WGS) entry which is preliminary data.</text>
</comment>
<dbReference type="AlphaFoldDB" id="A0A926S5V3"/>
<protein>
    <submittedName>
        <fullName evidence="4">TetR/AcrR family transcriptional regulator</fullName>
    </submittedName>
</protein>
<keyword evidence="1 2" id="KW-0238">DNA-binding</keyword>
<dbReference type="Pfam" id="PF17918">
    <property type="entry name" value="TetR_C_15"/>
    <property type="match status" value="1"/>
</dbReference>
<dbReference type="GO" id="GO:0000976">
    <property type="term" value="F:transcription cis-regulatory region binding"/>
    <property type="evidence" value="ECO:0007669"/>
    <property type="project" value="TreeGrafter"/>
</dbReference>
<reference evidence="4" key="1">
    <citation type="submission" date="2020-05" db="EMBL/GenBank/DDBJ databases">
        <title>Identification of trans-AT polyketide cluster in two marine bacteria, producers of a novel glutaramide-containing polyketide sesbanimide D and analogs.</title>
        <authorList>
            <person name="Kacar D."/>
            <person name="Rodriguez P."/>
            <person name="Canedo L."/>
            <person name="Gonzalez E."/>
            <person name="Galan B."/>
            <person name="De La Calle F."/>
            <person name="Garcia J.L."/>
        </authorList>
    </citation>
    <scope>NUCLEOTIDE SEQUENCE</scope>
    <source>
        <strain evidence="4">PHM038</strain>
    </source>
</reference>
<sequence length="212" mass="22782">MNQRLTPRKQPRQKRSQETCAIILEAAARILESDGLGGLTTNRVAEIAGVSVGSLYQYFPSKEAILAEMIRGLRRSLLLDCEAAVETVRGRPLSDAVDVMVRASLRHHLVRPGLARVLERAEEELPLEEDLKAIKGELMTLVTGVLEERDVANAGQAAFDLIALSHGLASAAIAGGETDLENLFQRLRRAALGYLGLQSDRTGSDAGGVSAA</sequence>
<dbReference type="InterPro" id="IPR041669">
    <property type="entry name" value="TetR_C_15"/>
</dbReference>
<evidence type="ECO:0000259" key="3">
    <source>
        <dbReference type="PROSITE" id="PS50977"/>
    </source>
</evidence>
<dbReference type="Proteomes" id="UP000598467">
    <property type="component" value="Unassembled WGS sequence"/>
</dbReference>
<feature type="DNA-binding region" description="H-T-H motif" evidence="2">
    <location>
        <begin position="40"/>
        <end position="59"/>
    </location>
</feature>
<dbReference type="PRINTS" id="PR00455">
    <property type="entry name" value="HTHTETR"/>
</dbReference>
<evidence type="ECO:0000256" key="2">
    <source>
        <dbReference type="PROSITE-ProRule" id="PRU00335"/>
    </source>
</evidence>
<dbReference type="InterPro" id="IPR023772">
    <property type="entry name" value="DNA-bd_HTH_TetR-type_CS"/>
</dbReference>
<proteinExistence type="predicted"/>
<organism evidence="4 5">
    <name type="scientific">Roseibium aggregatum</name>
    <dbReference type="NCBI Taxonomy" id="187304"/>
    <lineage>
        <taxon>Bacteria</taxon>
        <taxon>Pseudomonadati</taxon>
        <taxon>Pseudomonadota</taxon>
        <taxon>Alphaproteobacteria</taxon>
        <taxon>Hyphomicrobiales</taxon>
        <taxon>Stappiaceae</taxon>
        <taxon>Roseibium</taxon>
    </lineage>
</organism>